<proteinExistence type="predicted"/>
<dbReference type="AlphaFoldDB" id="A0A8D8X6T7"/>
<organism evidence="2">
    <name type="scientific">Cacopsylla melanoneura</name>
    <dbReference type="NCBI Taxonomy" id="428564"/>
    <lineage>
        <taxon>Eukaryota</taxon>
        <taxon>Metazoa</taxon>
        <taxon>Ecdysozoa</taxon>
        <taxon>Arthropoda</taxon>
        <taxon>Hexapoda</taxon>
        <taxon>Insecta</taxon>
        <taxon>Pterygota</taxon>
        <taxon>Neoptera</taxon>
        <taxon>Paraneoptera</taxon>
        <taxon>Hemiptera</taxon>
        <taxon>Sternorrhyncha</taxon>
        <taxon>Psylloidea</taxon>
        <taxon>Psyllidae</taxon>
        <taxon>Psyllinae</taxon>
        <taxon>Cacopsylla</taxon>
    </lineage>
</organism>
<dbReference type="EMBL" id="HBUF01265327">
    <property type="protein sequence ID" value="CAG6683962.1"/>
    <property type="molecule type" value="Transcribed_RNA"/>
</dbReference>
<accession>A0A8D8X6T7</accession>
<dbReference type="EMBL" id="HBUF01265326">
    <property type="protein sequence ID" value="CAG6683959.1"/>
    <property type="molecule type" value="Transcribed_RNA"/>
</dbReference>
<evidence type="ECO:0000313" key="2">
    <source>
        <dbReference type="EMBL" id="CAG6683959.1"/>
    </source>
</evidence>
<reference evidence="2" key="1">
    <citation type="submission" date="2021-05" db="EMBL/GenBank/DDBJ databases">
        <authorList>
            <person name="Alioto T."/>
            <person name="Alioto T."/>
            <person name="Gomez Garrido J."/>
        </authorList>
    </citation>
    <scope>NUCLEOTIDE SEQUENCE</scope>
</reference>
<keyword evidence="1" id="KW-0812">Transmembrane</keyword>
<keyword evidence="1" id="KW-0472">Membrane</keyword>
<evidence type="ECO:0000256" key="1">
    <source>
        <dbReference type="SAM" id="Phobius"/>
    </source>
</evidence>
<dbReference type="EMBL" id="HBUF01265325">
    <property type="protein sequence ID" value="CAG6683956.1"/>
    <property type="molecule type" value="Transcribed_RNA"/>
</dbReference>
<name>A0A8D8X6T7_9HEMI</name>
<sequence>MGTSRGIDSCMFLLRMNSSSILLSLEMLAKCLPNSFAIKLSSLKILLSISILNVLEYFFFLFSFLISSQNILLLGLVFDAFILSIKSTHDLCLASFIIYLA</sequence>
<keyword evidence="1" id="KW-1133">Transmembrane helix</keyword>
<feature type="transmembrane region" description="Helical" evidence="1">
    <location>
        <begin position="45"/>
        <end position="66"/>
    </location>
</feature>
<dbReference type="EMBL" id="HBUF01265324">
    <property type="protein sequence ID" value="CAG6683953.1"/>
    <property type="molecule type" value="Transcribed_RNA"/>
</dbReference>
<feature type="transmembrane region" description="Helical" evidence="1">
    <location>
        <begin position="72"/>
        <end position="100"/>
    </location>
</feature>
<protein>
    <submittedName>
        <fullName evidence="2">Uncharacterized protein</fullName>
    </submittedName>
</protein>